<dbReference type="Gene3D" id="4.10.320.10">
    <property type="entry name" value="E3-binding domain"/>
    <property type="match status" value="1"/>
</dbReference>
<dbReference type="CDD" id="cd06849">
    <property type="entry name" value="lipoyl_domain"/>
    <property type="match status" value="2"/>
</dbReference>
<dbReference type="NCBIfam" id="TIGR01348">
    <property type="entry name" value="PDHac_trf_long"/>
    <property type="match status" value="1"/>
</dbReference>
<dbReference type="GO" id="GO:0004742">
    <property type="term" value="F:dihydrolipoyllysine-residue acetyltransferase activity"/>
    <property type="evidence" value="ECO:0007669"/>
    <property type="project" value="UniProtKB-UniRule"/>
</dbReference>
<dbReference type="Gene3D" id="3.30.559.10">
    <property type="entry name" value="Chloramphenicol acetyltransferase-like domain"/>
    <property type="match status" value="1"/>
</dbReference>
<dbReference type="InterPro" id="IPR023213">
    <property type="entry name" value="CAT-like_dom_sf"/>
</dbReference>
<dbReference type="Gene3D" id="2.40.50.100">
    <property type="match status" value="2"/>
</dbReference>
<keyword evidence="6 9" id="KW-0012">Acyltransferase</keyword>
<dbReference type="PROSITE" id="PS50968">
    <property type="entry name" value="BIOTINYL_LIPOYL"/>
    <property type="match status" value="2"/>
</dbReference>
<dbReference type="GO" id="GO:0045254">
    <property type="term" value="C:pyruvate dehydrogenase complex"/>
    <property type="evidence" value="ECO:0007669"/>
    <property type="project" value="UniProtKB-UniRule"/>
</dbReference>
<comment type="caution">
    <text evidence="12">The sequence shown here is derived from an EMBL/GenBank/DDBJ whole genome shotgun (WGS) entry which is preliminary data.</text>
</comment>
<dbReference type="InterPro" id="IPR000089">
    <property type="entry name" value="Biotin_lipoyl"/>
</dbReference>
<gene>
    <name evidence="12" type="ORF">CKF54_02200</name>
</gene>
<evidence type="ECO:0000256" key="6">
    <source>
        <dbReference type="ARBA" id="ARBA00023315"/>
    </source>
</evidence>
<organism evidence="12 13">
    <name type="scientific">Psittacicella hinzii</name>
    <dbReference type="NCBI Taxonomy" id="2028575"/>
    <lineage>
        <taxon>Bacteria</taxon>
        <taxon>Pseudomonadati</taxon>
        <taxon>Pseudomonadota</taxon>
        <taxon>Gammaproteobacteria</taxon>
        <taxon>Pasteurellales</taxon>
        <taxon>Psittacicellaceae</taxon>
        <taxon>Psittacicella</taxon>
    </lineage>
</organism>
<dbReference type="InterPro" id="IPR011053">
    <property type="entry name" value="Single_hybrid_motif"/>
</dbReference>
<dbReference type="NCBIfam" id="NF008814">
    <property type="entry name" value="PRK11854.1"/>
    <property type="match status" value="1"/>
</dbReference>
<dbReference type="InterPro" id="IPR036625">
    <property type="entry name" value="E3-bd_dom_sf"/>
</dbReference>
<keyword evidence="3 9" id="KW-0808">Transferase</keyword>
<evidence type="ECO:0000256" key="9">
    <source>
        <dbReference type="RuleBase" id="RU361137"/>
    </source>
</evidence>
<evidence type="ECO:0000313" key="13">
    <source>
        <dbReference type="Proteomes" id="UP000265691"/>
    </source>
</evidence>
<dbReference type="GO" id="GO:0005737">
    <property type="term" value="C:cytoplasm"/>
    <property type="evidence" value="ECO:0007669"/>
    <property type="project" value="TreeGrafter"/>
</dbReference>
<dbReference type="InterPro" id="IPR050743">
    <property type="entry name" value="2-oxoacid_DH_E2_comp"/>
</dbReference>
<sequence>MAKQVQMPDIGTDEVNLVSLSIKVGDVIKADQEIATVEGDKASMDIPAPEAGKVTEVFVKVGDKVSTGVPFYAVESAEASTEAPKEEPAAQEAAPVAPAASASAVEVINLPDIGNDEVNVVAIKVKVGDEVKEDQELLTVEGDKASMDVPSPKAGKVVEILVKEGDKVKTGVPAFKFEVAGSAPVAAPAPKAEASVAPAAPATPAPAAALASGNAVKGLPQEKVEASAKFAHASPLVRRHAREYGVNLDQVKATGPKGRVLPEDVIAYIKSAVEAVQTGKVSSSTSVGGLNLLPWPKVDFSKFGEVEVKEMGRIPKISGQNLHRNWVMIPHVTAFDWADITDLEDFRKQQNAIAAKRKLDVKITPLVFIMKAVARALAKYPKFNSSLSADAAEMTFKKYINIGIAVDTPNGLVVPVIRDVDQKGIIELSQELAEISQKARGGKLTGADMSGGCFTISSLGGIGTSGFTPIVNAPEVAILGVSRSETRAVWNGSSFVPRLMLPLCLSFDHRAIDGADGARFITAVNEALSDLRTLIM</sequence>
<reference evidence="12 13" key="1">
    <citation type="submission" date="2017-08" db="EMBL/GenBank/DDBJ databases">
        <title>Reclassification of Bisgaard taxon 37 and 44.</title>
        <authorList>
            <person name="Christensen H."/>
        </authorList>
    </citation>
    <scope>NUCLEOTIDE SEQUENCE [LARGE SCALE GENOMIC DNA]</scope>
    <source>
        <strain evidence="12 13">B96_3</strain>
    </source>
</reference>
<dbReference type="InterPro" id="IPR004167">
    <property type="entry name" value="PSBD"/>
</dbReference>
<dbReference type="EMBL" id="NRHC01000025">
    <property type="protein sequence ID" value="RIY33789.1"/>
    <property type="molecule type" value="Genomic_DNA"/>
</dbReference>
<evidence type="ECO:0000256" key="1">
    <source>
        <dbReference type="ARBA" id="ARBA00007317"/>
    </source>
</evidence>
<dbReference type="AlphaFoldDB" id="A0A3A1Y9A3"/>
<dbReference type="SUPFAM" id="SSF51230">
    <property type="entry name" value="Single hybrid motif"/>
    <property type="match status" value="2"/>
</dbReference>
<keyword evidence="5 9" id="KW-0450">Lipoyl</keyword>
<proteinExistence type="inferred from homology"/>
<evidence type="ECO:0000256" key="7">
    <source>
        <dbReference type="ARBA" id="ARBA00025211"/>
    </source>
</evidence>
<dbReference type="OrthoDB" id="9805770at2"/>
<comment type="cofactor">
    <cofactor evidence="9">
        <name>(R)-lipoate</name>
        <dbReference type="ChEBI" id="CHEBI:83088"/>
    </cofactor>
    <text evidence="9">Binds 2 lipoyl cofactors covalently.</text>
</comment>
<feature type="domain" description="Lipoyl-binding" evidence="10">
    <location>
        <begin position="2"/>
        <end position="75"/>
    </location>
</feature>
<dbReference type="PANTHER" id="PTHR43178">
    <property type="entry name" value="DIHYDROLIPOAMIDE ACETYLTRANSFERASE COMPONENT OF PYRUVATE DEHYDROGENASE COMPLEX"/>
    <property type="match status" value="1"/>
</dbReference>
<dbReference type="PROSITE" id="PS51826">
    <property type="entry name" value="PSBD"/>
    <property type="match status" value="1"/>
</dbReference>
<comment type="catalytic activity">
    <reaction evidence="8 9">
        <text>N(6)-[(R)-dihydrolipoyl]-L-lysyl-[protein] + acetyl-CoA = N(6)-[(R)-S(8)-acetyldihydrolipoyl]-L-lysyl-[protein] + CoA</text>
        <dbReference type="Rhea" id="RHEA:17017"/>
        <dbReference type="Rhea" id="RHEA-COMP:10475"/>
        <dbReference type="Rhea" id="RHEA-COMP:10478"/>
        <dbReference type="ChEBI" id="CHEBI:57287"/>
        <dbReference type="ChEBI" id="CHEBI:57288"/>
        <dbReference type="ChEBI" id="CHEBI:83100"/>
        <dbReference type="ChEBI" id="CHEBI:83111"/>
        <dbReference type="EC" id="2.3.1.12"/>
    </reaction>
</comment>
<evidence type="ECO:0000256" key="2">
    <source>
        <dbReference type="ARBA" id="ARBA00011484"/>
    </source>
</evidence>
<comment type="function">
    <text evidence="7">The pyruvate dehydrogenase complex catalyzes the overall conversion of pyruvate to acetyl-CoA and CO(2). It contains multiple copies of three enzymatic components: pyruvate dehydrogenase (E1), dihydrolipoamide acetyltransferase (E2) and lipoamide dehydrogenase (E3).</text>
</comment>
<evidence type="ECO:0000259" key="10">
    <source>
        <dbReference type="PROSITE" id="PS50968"/>
    </source>
</evidence>
<dbReference type="Pfam" id="PF00364">
    <property type="entry name" value="Biotin_lipoyl"/>
    <property type="match status" value="2"/>
</dbReference>
<dbReference type="FunFam" id="2.40.50.100:FF:000009">
    <property type="entry name" value="Acetyltransferase component of pyruvate dehydrogenase complex"/>
    <property type="match status" value="1"/>
</dbReference>
<keyword evidence="13" id="KW-1185">Reference proteome</keyword>
<name>A0A3A1Y9A3_9GAMM</name>
<dbReference type="InterPro" id="IPR003016">
    <property type="entry name" value="2-oxoA_DH_lipoyl-BS"/>
</dbReference>
<evidence type="ECO:0000256" key="5">
    <source>
        <dbReference type="ARBA" id="ARBA00022823"/>
    </source>
</evidence>
<comment type="similarity">
    <text evidence="1 9">Belongs to the 2-oxoacid dehydrogenase family.</text>
</comment>
<evidence type="ECO:0000313" key="12">
    <source>
        <dbReference type="EMBL" id="RIY33789.1"/>
    </source>
</evidence>
<feature type="domain" description="Peripheral subunit-binding (PSBD)" evidence="11">
    <location>
        <begin position="232"/>
        <end position="269"/>
    </location>
</feature>
<dbReference type="SUPFAM" id="SSF52777">
    <property type="entry name" value="CoA-dependent acyltransferases"/>
    <property type="match status" value="1"/>
</dbReference>
<keyword evidence="4" id="KW-0677">Repeat</keyword>
<dbReference type="Proteomes" id="UP000265691">
    <property type="component" value="Unassembled WGS sequence"/>
</dbReference>
<dbReference type="PROSITE" id="PS00189">
    <property type="entry name" value="LIPOYL"/>
    <property type="match status" value="2"/>
</dbReference>
<dbReference type="PANTHER" id="PTHR43178:SF2">
    <property type="entry name" value="DIHYDROLIPOYLLYSINE-RESIDUE ACETYLTRANSFERASE COMPONENT OF PYRUVATE DEHYDROGENASE COMPLEX"/>
    <property type="match status" value="1"/>
</dbReference>
<dbReference type="InterPro" id="IPR001078">
    <property type="entry name" value="2-oxoacid_DH_actylTfrase"/>
</dbReference>
<evidence type="ECO:0000256" key="8">
    <source>
        <dbReference type="ARBA" id="ARBA00048370"/>
    </source>
</evidence>
<dbReference type="GO" id="GO:0006086">
    <property type="term" value="P:pyruvate decarboxylation to acetyl-CoA"/>
    <property type="evidence" value="ECO:0007669"/>
    <property type="project" value="UniProtKB-UniRule"/>
</dbReference>
<feature type="domain" description="Lipoyl-binding" evidence="10">
    <location>
        <begin position="105"/>
        <end position="178"/>
    </location>
</feature>
<dbReference type="RefSeq" id="WP_119524653.1">
    <property type="nucleotide sequence ID" value="NZ_NRHC01000025.1"/>
</dbReference>
<evidence type="ECO:0000259" key="11">
    <source>
        <dbReference type="PROSITE" id="PS51826"/>
    </source>
</evidence>
<dbReference type="FunFam" id="3.30.559.10:FF:000004">
    <property type="entry name" value="Acetyltransferase component of pyruvate dehydrogenase complex"/>
    <property type="match status" value="1"/>
</dbReference>
<dbReference type="GO" id="GO:0031405">
    <property type="term" value="F:lipoic acid binding"/>
    <property type="evidence" value="ECO:0007669"/>
    <property type="project" value="TreeGrafter"/>
</dbReference>
<dbReference type="SUPFAM" id="SSF47005">
    <property type="entry name" value="Peripheral subunit-binding domain of 2-oxo acid dehydrogenase complex"/>
    <property type="match status" value="1"/>
</dbReference>
<dbReference type="InterPro" id="IPR006256">
    <property type="entry name" value="AcTrfase_Pyrv_DH_cplx"/>
</dbReference>
<evidence type="ECO:0000256" key="4">
    <source>
        <dbReference type="ARBA" id="ARBA00022737"/>
    </source>
</evidence>
<comment type="subunit">
    <text evidence="2 9">Forms a 24-polypeptide structural core with octahedral symmetry.</text>
</comment>
<dbReference type="Pfam" id="PF02817">
    <property type="entry name" value="E3_binding"/>
    <property type="match status" value="1"/>
</dbReference>
<dbReference type="Pfam" id="PF00198">
    <property type="entry name" value="2-oxoacid_dh"/>
    <property type="match status" value="1"/>
</dbReference>
<protein>
    <recommendedName>
        <fullName evidence="9">Acetyltransferase component of pyruvate dehydrogenase complex</fullName>
        <ecNumber evidence="9">2.3.1.12</ecNumber>
    </recommendedName>
</protein>
<accession>A0A3A1Y9A3</accession>
<evidence type="ECO:0000256" key="3">
    <source>
        <dbReference type="ARBA" id="ARBA00022679"/>
    </source>
</evidence>
<dbReference type="EC" id="2.3.1.12" evidence="9"/>